<dbReference type="InParanoid" id="H0ESB5"/>
<name>H0ESB5_GLAL7</name>
<sequence>MAVIPSPLTNLEVPGTKFEGNDLYNVRKAVATLLDQKNLRFPGAQPVSFARKHLEELTREDYYVCEKSDGMRYLLYLTEDPGGREAHFLIDRKNDFCLMNRTLDKRLAYFKERVMDPYLQLLQDFPSEKQFLHFIMEMKSMQLGYAIDMMFNQVLPNLAHGNDGLIFTCRTSEYKHGTDPHILKWKPENENMQSVIESIEDRVTKKDLAEAAPRIREEWKRRMAKEREKCVLITDLNWRLWLARLLRASQFRDLRYGNTQEFGDIYGRWLLLNGVVQLFV</sequence>
<comment type="caution">
    <text evidence="3">The sequence shown here is derived from an EMBL/GenBank/DDBJ whole genome shotgun (WGS) entry which is preliminary data.</text>
</comment>
<proteinExistence type="predicted"/>
<organism evidence="3 4">
    <name type="scientific">Glarea lozoyensis (strain ATCC 74030 / MF5533)</name>
    <dbReference type="NCBI Taxonomy" id="1104152"/>
    <lineage>
        <taxon>Eukaryota</taxon>
        <taxon>Fungi</taxon>
        <taxon>Dikarya</taxon>
        <taxon>Ascomycota</taxon>
        <taxon>Pezizomycotina</taxon>
        <taxon>Leotiomycetes</taxon>
        <taxon>Helotiales</taxon>
        <taxon>Helotiaceae</taxon>
        <taxon>Glarea</taxon>
    </lineage>
</organism>
<evidence type="ECO:0000256" key="1">
    <source>
        <dbReference type="ARBA" id="ARBA00044624"/>
    </source>
</evidence>
<dbReference type="InterPro" id="IPR012340">
    <property type="entry name" value="NA-bd_OB-fold"/>
</dbReference>
<dbReference type="OrthoDB" id="200924at2759"/>
<dbReference type="GO" id="GO:0004484">
    <property type="term" value="F:mRNA guanylyltransferase activity"/>
    <property type="evidence" value="ECO:0007669"/>
    <property type="project" value="UniProtKB-EC"/>
</dbReference>
<dbReference type="Pfam" id="PF01331">
    <property type="entry name" value="mRNA_cap_enzyme"/>
    <property type="match status" value="1"/>
</dbReference>
<accession>H0ESB5</accession>
<dbReference type="GO" id="GO:0005524">
    <property type="term" value="F:ATP binding"/>
    <property type="evidence" value="ECO:0007669"/>
    <property type="project" value="InterPro"/>
</dbReference>
<dbReference type="GO" id="GO:0006370">
    <property type="term" value="P:7-methylguanosine mRNA capping"/>
    <property type="evidence" value="ECO:0007669"/>
    <property type="project" value="InterPro"/>
</dbReference>
<feature type="domain" description="mRNA capping enzyme adenylation" evidence="2">
    <location>
        <begin position="45"/>
        <end position="99"/>
    </location>
</feature>
<evidence type="ECO:0000313" key="3">
    <source>
        <dbReference type="EMBL" id="EHK98569.1"/>
    </source>
</evidence>
<evidence type="ECO:0000259" key="2">
    <source>
        <dbReference type="Pfam" id="PF01331"/>
    </source>
</evidence>
<comment type="catalytic activity">
    <reaction evidence="1">
        <text>a 5'-end diphospho-ribonucleoside in mRNA + GTP + H(+) = a 5'-end (5'-triphosphoguanosine)-ribonucleoside in mRNA + diphosphate</text>
        <dbReference type="Rhea" id="RHEA:67012"/>
        <dbReference type="Rhea" id="RHEA-COMP:17165"/>
        <dbReference type="Rhea" id="RHEA-COMP:17166"/>
        <dbReference type="ChEBI" id="CHEBI:15378"/>
        <dbReference type="ChEBI" id="CHEBI:33019"/>
        <dbReference type="ChEBI" id="CHEBI:37565"/>
        <dbReference type="ChEBI" id="CHEBI:167616"/>
        <dbReference type="ChEBI" id="CHEBI:167617"/>
        <dbReference type="EC" id="2.7.7.50"/>
    </reaction>
    <physiologicalReaction direction="left-to-right" evidence="1">
        <dbReference type="Rhea" id="RHEA:67013"/>
    </physiologicalReaction>
</comment>
<protein>
    <submittedName>
        <fullName evidence="3">Putative mRNA-capping enzyme subunit alpha</fullName>
    </submittedName>
</protein>
<dbReference type="PANTHER" id="PTHR10367:SF17">
    <property type="entry name" value="MRNA-CAPPING ENZYME"/>
    <property type="match status" value="1"/>
</dbReference>
<keyword evidence="4" id="KW-1185">Reference proteome</keyword>
<dbReference type="InterPro" id="IPR051029">
    <property type="entry name" value="mRNA_Capping_Enz/RNA_Phosphat"/>
</dbReference>
<dbReference type="HOGENOM" id="CLU_994176_0_0_1"/>
<dbReference type="Gene3D" id="3.30.470.30">
    <property type="entry name" value="DNA ligase/mRNA capping enzyme"/>
    <property type="match status" value="2"/>
</dbReference>
<dbReference type="FunCoup" id="H0ESB5">
    <property type="interactions" value="255"/>
</dbReference>
<dbReference type="PANTHER" id="PTHR10367">
    <property type="entry name" value="MRNA-CAPPING ENZYME"/>
    <property type="match status" value="1"/>
</dbReference>
<dbReference type="InterPro" id="IPR001339">
    <property type="entry name" value="mRNA_cap_enzyme_adenylation"/>
</dbReference>
<evidence type="ECO:0000313" key="4">
    <source>
        <dbReference type="Proteomes" id="UP000005446"/>
    </source>
</evidence>
<gene>
    <name evidence="3" type="ORF">M7I_5594</name>
</gene>
<dbReference type="Gene3D" id="2.40.50.140">
    <property type="entry name" value="Nucleic acid-binding proteins"/>
    <property type="match status" value="1"/>
</dbReference>
<dbReference type="AlphaFoldDB" id="H0ESB5"/>
<dbReference type="EMBL" id="AGUE01000143">
    <property type="protein sequence ID" value="EHK98569.1"/>
    <property type="molecule type" value="Genomic_DNA"/>
</dbReference>
<dbReference type="Proteomes" id="UP000005446">
    <property type="component" value="Unassembled WGS sequence"/>
</dbReference>
<dbReference type="CDD" id="cd07895">
    <property type="entry name" value="Adenylation_mRNA_capping"/>
    <property type="match status" value="1"/>
</dbReference>
<reference evidence="3 4" key="1">
    <citation type="journal article" date="2012" name="Eukaryot. Cell">
        <title>Genome sequence of the fungus Glarea lozoyensis: the first genome sequence of a species from the Helotiaceae family.</title>
        <authorList>
            <person name="Youssar L."/>
            <person name="Gruening B.A."/>
            <person name="Erxleben A."/>
            <person name="Guenther S."/>
            <person name="Huettel W."/>
        </authorList>
    </citation>
    <scope>NUCLEOTIDE SEQUENCE [LARGE SCALE GENOMIC DNA]</scope>
    <source>
        <strain evidence="4">ATCC 74030 / MF5533</strain>
    </source>
</reference>
<dbReference type="SUPFAM" id="SSF56091">
    <property type="entry name" value="DNA ligase/mRNA capping enzyme, catalytic domain"/>
    <property type="match status" value="1"/>
</dbReference>